<evidence type="ECO:0000313" key="2">
    <source>
        <dbReference type="Proteomes" id="UP000789920"/>
    </source>
</evidence>
<name>A0ACA9KN02_9GLOM</name>
<sequence length="293" mass="34593">MSEDKDMKNNNAVDLPIFRNLVKTTSSISGQLARLSITAPSEIIKCNVKSRSLANRATHNPLLINNSTEVVQYSAEVVQYLNDLGDKTFNLGQTLERMYPTGEFVLKKLGMELGFIIDKIQPNQVLTRKNVIFFERRYRMILDIITTLRDRFEKVMKDLDEVYYVYSGRKYQLKNGIKDVEVFFSRNFPILDSLYDTERITRDLAYLKRIMGKIPDTRNQISYLLFEFNQHRQVLIWYCDEWLQLQRRKLVTLEDIEALMFMSNRLSRIAEIFKRKMDENVDIVIRVPDHIQP</sequence>
<evidence type="ECO:0000313" key="1">
    <source>
        <dbReference type="EMBL" id="CAG8483317.1"/>
    </source>
</evidence>
<gene>
    <name evidence="1" type="ORF">RPERSI_LOCUS1074</name>
</gene>
<comment type="caution">
    <text evidence="1">The sequence shown here is derived from an EMBL/GenBank/DDBJ whole genome shotgun (WGS) entry which is preliminary data.</text>
</comment>
<reference evidence="1" key="1">
    <citation type="submission" date="2021-06" db="EMBL/GenBank/DDBJ databases">
        <authorList>
            <person name="Kallberg Y."/>
            <person name="Tangrot J."/>
            <person name="Rosling A."/>
        </authorList>
    </citation>
    <scope>NUCLEOTIDE SEQUENCE</scope>
    <source>
        <strain evidence="1">MA461A</strain>
    </source>
</reference>
<accession>A0ACA9KN02</accession>
<dbReference type="Proteomes" id="UP000789920">
    <property type="component" value="Unassembled WGS sequence"/>
</dbReference>
<organism evidence="1 2">
    <name type="scientific">Racocetra persica</name>
    <dbReference type="NCBI Taxonomy" id="160502"/>
    <lineage>
        <taxon>Eukaryota</taxon>
        <taxon>Fungi</taxon>
        <taxon>Fungi incertae sedis</taxon>
        <taxon>Mucoromycota</taxon>
        <taxon>Glomeromycotina</taxon>
        <taxon>Glomeromycetes</taxon>
        <taxon>Diversisporales</taxon>
        <taxon>Gigasporaceae</taxon>
        <taxon>Racocetra</taxon>
    </lineage>
</organism>
<keyword evidence="2" id="KW-1185">Reference proteome</keyword>
<dbReference type="EMBL" id="CAJVQC010000896">
    <property type="protein sequence ID" value="CAG8483317.1"/>
    <property type="molecule type" value="Genomic_DNA"/>
</dbReference>
<protein>
    <submittedName>
        <fullName evidence="1">4223_t:CDS:1</fullName>
    </submittedName>
</protein>
<proteinExistence type="predicted"/>